<name>A0A8W4FDK1_PIG</name>
<proteinExistence type="predicted"/>
<keyword evidence="1" id="KW-0472">Membrane</keyword>
<feature type="transmembrane region" description="Helical" evidence="1">
    <location>
        <begin position="71"/>
        <end position="90"/>
    </location>
</feature>
<keyword evidence="3" id="KW-1185">Reference proteome</keyword>
<evidence type="ECO:0000313" key="3">
    <source>
        <dbReference type="Proteomes" id="UP000008227"/>
    </source>
</evidence>
<feature type="transmembrane region" description="Helical" evidence="1">
    <location>
        <begin position="37"/>
        <end position="59"/>
    </location>
</feature>
<dbReference type="Proteomes" id="UP000008227">
    <property type="component" value="Chromosome 9"/>
</dbReference>
<organism evidence="2 3">
    <name type="scientific">Sus scrofa</name>
    <name type="common">Pig</name>
    <dbReference type="NCBI Taxonomy" id="9823"/>
    <lineage>
        <taxon>Eukaryota</taxon>
        <taxon>Metazoa</taxon>
        <taxon>Chordata</taxon>
        <taxon>Craniata</taxon>
        <taxon>Vertebrata</taxon>
        <taxon>Euteleostomi</taxon>
        <taxon>Mammalia</taxon>
        <taxon>Eutheria</taxon>
        <taxon>Laurasiatheria</taxon>
        <taxon>Artiodactyla</taxon>
        <taxon>Suina</taxon>
        <taxon>Suidae</taxon>
        <taxon>Sus</taxon>
    </lineage>
</organism>
<accession>A0A8W4FDK1</accession>
<evidence type="ECO:0000313" key="2">
    <source>
        <dbReference type="Ensembl" id="ENSSSCP00000077393.1"/>
    </source>
</evidence>
<reference evidence="2" key="1">
    <citation type="journal article" date="2020" name="Gigascience">
        <title>An improved pig reference genome sequence to enable pig genetics and genomics research.</title>
        <authorList>
            <person name="Warr A."/>
            <person name="Affara N."/>
            <person name="Aken B."/>
            <person name="Beiki H."/>
            <person name="Bickhart D.M."/>
            <person name="Billis K."/>
            <person name="Chow W."/>
            <person name="Eory L."/>
            <person name="Finlayson H.A."/>
            <person name="Flicek P."/>
            <person name="Giron C.G."/>
            <person name="Griffin D.K."/>
            <person name="Hall R."/>
            <person name="Hannum G."/>
            <person name="Hourlier T."/>
            <person name="Howe K."/>
            <person name="Hume D.A."/>
            <person name="Izuogu O."/>
            <person name="Kim K."/>
            <person name="Koren S."/>
            <person name="Liu H."/>
            <person name="Manchanda N."/>
            <person name="Martin F.J."/>
            <person name="Nonneman D.J."/>
            <person name="O'Connor R.E."/>
            <person name="Phillippy A.M."/>
            <person name="Rohrer G.A."/>
            <person name="Rosen B.D."/>
            <person name="Rund L.A."/>
            <person name="Sargent C.A."/>
            <person name="Schook L.B."/>
            <person name="Schroeder S.G."/>
            <person name="Schwartz A.S."/>
            <person name="Skinner B.M."/>
            <person name="Talbot R."/>
            <person name="Tseng E."/>
            <person name="Tuggle C.K."/>
            <person name="Watson M."/>
            <person name="Smith T.P.L."/>
            <person name="Archibald A.L."/>
        </authorList>
    </citation>
    <scope>NUCLEOTIDE SEQUENCE [LARGE SCALE GENOMIC DNA]</scope>
    <source>
        <strain evidence="2">Duroc</strain>
    </source>
</reference>
<reference evidence="2" key="3">
    <citation type="submission" date="2025-09" db="UniProtKB">
        <authorList>
            <consortium name="Ensembl"/>
        </authorList>
    </citation>
    <scope>IDENTIFICATION</scope>
</reference>
<reference evidence="2" key="2">
    <citation type="submission" date="2025-08" db="UniProtKB">
        <authorList>
            <consortium name="Ensembl"/>
        </authorList>
    </citation>
    <scope>IDENTIFICATION</scope>
</reference>
<dbReference type="AlphaFoldDB" id="A0A8W4FDK1"/>
<protein>
    <recommendedName>
        <fullName evidence="4">Transmembrane protein</fullName>
    </recommendedName>
</protein>
<evidence type="ECO:0008006" key="4">
    <source>
        <dbReference type="Google" id="ProtNLM"/>
    </source>
</evidence>
<keyword evidence="1" id="KW-0812">Transmembrane</keyword>
<sequence>MSVFAPVPYSCDDCCFVVESEVREPDSSSSIFLFQDVFGYSGSFVIFFISVKNACHWYFEGDCVESIGDLGWTVLYCFLILSLFGFRIRVMLVS</sequence>
<dbReference type="Ensembl" id="ENSSSCT00000101344.1">
    <property type="protein sequence ID" value="ENSSSCP00000077393.1"/>
    <property type="gene ID" value="ENSSSCG00000061267.1"/>
</dbReference>
<keyword evidence="1" id="KW-1133">Transmembrane helix</keyword>
<evidence type="ECO:0000256" key="1">
    <source>
        <dbReference type="SAM" id="Phobius"/>
    </source>
</evidence>